<organism evidence="3 4">
    <name type="scientific">Phyllotreta striolata</name>
    <name type="common">Striped flea beetle</name>
    <name type="synonym">Crioceris striolata</name>
    <dbReference type="NCBI Taxonomy" id="444603"/>
    <lineage>
        <taxon>Eukaryota</taxon>
        <taxon>Metazoa</taxon>
        <taxon>Ecdysozoa</taxon>
        <taxon>Arthropoda</taxon>
        <taxon>Hexapoda</taxon>
        <taxon>Insecta</taxon>
        <taxon>Pterygota</taxon>
        <taxon>Neoptera</taxon>
        <taxon>Endopterygota</taxon>
        <taxon>Coleoptera</taxon>
        <taxon>Polyphaga</taxon>
        <taxon>Cucujiformia</taxon>
        <taxon>Chrysomeloidea</taxon>
        <taxon>Chrysomelidae</taxon>
        <taxon>Galerucinae</taxon>
        <taxon>Alticini</taxon>
        <taxon>Phyllotreta</taxon>
    </lineage>
</organism>
<evidence type="ECO:0000313" key="3">
    <source>
        <dbReference type="EMBL" id="CAG9862287.1"/>
    </source>
</evidence>
<feature type="compositionally biased region" description="Low complexity" evidence="1">
    <location>
        <begin position="40"/>
        <end position="57"/>
    </location>
</feature>
<evidence type="ECO:0008006" key="5">
    <source>
        <dbReference type="Google" id="ProtNLM"/>
    </source>
</evidence>
<dbReference type="Proteomes" id="UP001153712">
    <property type="component" value="Chromosome 5"/>
</dbReference>
<name>A0A9N9TVV7_PHYSR</name>
<evidence type="ECO:0000313" key="4">
    <source>
        <dbReference type="Proteomes" id="UP001153712"/>
    </source>
</evidence>
<feature type="chain" id="PRO_5040319010" description="Secreted protein" evidence="2">
    <location>
        <begin position="21"/>
        <end position="82"/>
    </location>
</feature>
<gene>
    <name evidence="3" type="ORF">PHYEVI_LOCUS8607</name>
</gene>
<accession>A0A9N9TVV7</accession>
<reference evidence="3" key="1">
    <citation type="submission" date="2022-01" db="EMBL/GenBank/DDBJ databases">
        <authorList>
            <person name="King R."/>
        </authorList>
    </citation>
    <scope>NUCLEOTIDE SEQUENCE</scope>
</reference>
<feature type="signal peptide" evidence="2">
    <location>
        <begin position="1"/>
        <end position="20"/>
    </location>
</feature>
<dbReference type="AlphaFoldDB" id="A0A9N9TVV7"/>
<evidence type="ECO:0000256" key="2">
    <source>
        <dbReference type="SAM" id="SignalP"/>
    </source>
</evidence>
<keyword evidence="2" id="KW-0732">Signal</keyword>
<keyword evidence="4" id="KW-1185">Reference proteome</keyword>
<protein>
    <recommendedName>
        <fullName evidence="5">Secreted protein</fullName>
    </recommendedName>
</protein>
<evidence type="ECO:0000256" key="1">
    <source>
        <dbReference type="SAM" id="MobiDB-lite"/>
    </source>
</evidence>
<feature type="region of interest" description="Disordered" evidence="1">
    <location>
        <begin position="22"/>
        <end position="57"/>
    </location>
</feature>
<sequence>MKFTATLLFVLIAAITIAESVPSQSRVARDADGDGDDTTQQETSTSSTTDSSQTKDPIGELIKNILKPIEELKKILLPWLDN</sequence>
<proteinExistence type="predicted"/>
<dbReference type="EMBL" id="OU900098">
    <property type="protein sequence ID" value="CAG9862287.1"/>
    <property type="molecule type" value="Genomic_DNA"/>
</dbReference>